<keyword evidence="6 7" id="KW-0472">Membrane</keyword>
<evidence type="ECO:0000256" key="4">
    <source>
        <dbReference type="ARBA" id="ARBA00022692"/>
    </source>
</evidence>
<feature type="transmembrane region" description="Helical" evidence="7">
    <location>
        <begin position="287"/>
        <end position="307"/>
    </location>
</feature>
<accession>A0ABN2JC01</accession>
<dbReference type="Proteomes" id="UP001500618">
    <property type="component" value="Unassembled WGS sequence"/>
</dbReference>
<evidence type="ECO:0000256" key="7">
    <source>
        <dbReference type="RuleBase" id="RU363032"/>
    </source>
</evidence>
<dbReference type="EMBL" id="BAAANY010000053">
    <property type="protein sequence ID" value="GAA1722222.1"/>
    <property type="molecule type" value="Genomic_DNA"/>
</dbReference>
<gene>
    <name evidence="9" type="ORF">GCM10009765_82770</name>
</gene>
<keyword evidence="2 7" id="KW-0813">Transport</keyword>
<feature type="transmembrane region" description="Helical" evidence="7">
    <location>
        <begin position="101"/>
        <end position="122"/>
    </location>
</feature>
<evidence type="ECO:0000256" key="3">
    <source>
        <dbReference type="ARBA" id="ARBA00022475"/>
    </source>
</evidence>
<evidence type="ECO:0000256" key="5">
    <source>
        <dbReference type="ARBA" id="ARBA00022989"/>
    </source>
</evidence>
<feature type="transmembrane region" description="Helical" evidence="7">
    <location>
        <begin position="235"/>
        <end position="255"/>
    </location>
</feature>
<feature type="transmembrane region" description="Helical" evidence="7">
    <location>
        <begin position="39"/>
        <end position="57"/>
    </location>
</feature>
<protein>
    <submittedName>
        <fullName evidence="9">Sugar ABC transporter permease</fullName>
    </submittedName>
</protein>
<comment type="subcellular location">
    <subcellularLocation>
        <location evidence="1 7">Cell membrane</location>
        <topology evidence="1 7">Multi-pass membrane protein</topology>
    </subcellularLocation>
</comment>
<dbReference type="RefSeq" id="WP_344315453.1">
    <property type="nucleotide sequence ID" value="NZ_BAAANY010000053.1"/>
</dbReference>
<dbReference type="PANTHER" id="PTHR30193:SF41">
    <property type="entry name" value="DIACETYLCHITOBIOSE UPTAKE SYSTEM PERMEASE PROTEIN NGCF"/>
    <property type="match status" value="1"/>
</dbReference>
<proteinExistence type="inferred from homology"/>
<dbReference type="Gene3D" id="1.10.3720.10">
    <property type="entry name" value="MetI-like"/>
    <property type="match status" value="1"/>
</dbReference>
<feature type="domain" description="ABC transmembrane type-1" evidence="8">
    <location>
        <begin position="93"/>
        <end position="308"/>
    </location>
</feature>
<evidence type="ECO:0000313" key="10">
    <source>
        <dbReference type="Proteomes" id="UP001500618"/>
    </source>
</evidence>
<evidence type="ECO:0000259" key="8">
    <source>
        <dbReference type="PROSITE" id="PS50928"/>
    </source>
</evidence>
<dbReference type="Pfam" id="PF00528">
    <property type="entry name" value="BPD_transp_1"/>
    <property type="match status" value="1"/>
</dbReference>
<evidence type="ECO:0000256" key="6">
    <source>
        <dbReference type="ARBA" id="ARBA00023136"/>
    </source>
</evidence>
<organism evidence="9 10">
    <name type="scientific">Fodinicola feengrottensis</name>
    <dbReference type="NCBI Taxonomy" id="435914"/>
    <lineage>
        <taxon>Bacteria</taxon>
        <taxon>Bacillati</taxon>
        <taxon>Actinomycetota</taxon>
        <taxon>Actinomycetes</taxon>
        <taxon>Mycobacteriales</taxon>
        <taxon>Fodinicola</taxon>
    </lineage>
</organism>
<dbReference type="SUPFAM" id="SSF161098">
    <property type="entry name" value="MetI-like"/>
    <property type="match status" value="1"/>
</dbReference>
<evidence type="ECO:0000313" key="9">
    <source>
        <dbReference type="EMBL" id="GAA1722222.1"/>
    </source>
</evidence>
<evidence type="ECO:0000256" key="2">
    <source>
        <dbReference type="ARBA" id="ARBA00022448"/>
    </source>
</evidence>
<keyword evidence="10" id="KW-1185">Reference proteome</keyword>
<keyword evidence="3" id="KW-1003">Cell membrane</keyword>
<comment type="caution">
    <text evidence="9">The sequence shown here is derived from an EMBL/GenBank/DDBJ whole genome shotgun (WGS) entry which is preliminary data.</text>
</comment>
<dbReference type="CDD" id="cd06261">
    <property type="entry name" value="TM_PBP2"/>
    <property type="match status" value="1"/>
</dbReference>
<comment type="similarity">
    <text evidence="7">Belongs to the binding-protein-dependent transport system permease family.</text>
</comment>
<dbReference type="PANTHER" id="PTHR30193">
    <property type="entry name" value="ABC TRANSPORTER PERMEASE PROTEIN"/>
    <property type="match status" value="1"/>
</dbReference>
<reference evidence="9 10" key="1">
    <citation type="journal article" date="2019" name="Int. J. Syst. Evol. Microbiol.">
        <title>The Global Catalogue of Microorganisms (GCM) 10K type strain sequencing project: providing services to taxonomists for standard genome sequencing and annotation.</title>
        <authorList>
            <consortium name="The Broad Institute Genomics Platform"/>
            <consortium name="The Broad Institute Genome Sequencing Center for Infectious Disease"/>
            <person name="Wu L."/>
            <person name="Ma J."/>
        </authorList>
    </citation>
    <scope>NUCLEOTIDE SEQUENCE [LARGE SCALE GENOMIC DNA]</scope>
    <source>
        <strain evidence="9 10">JCM 14718</strain>
    </source>
</reference>
<dbReference type="InterPro" id="IPR035906">
    <property type="entry name" value="MetI-like_sf"/>
</dbReference>
<evidence type="ECO:0000256" key="1">
    <source>
        <dbReference type="ARBA" id="ARBA00004651"/>
    </source>
</evidence>
<keyword evidence="5 7" id="KW-1133">Transmembrane helix</keyword>
<name>A0ABN2JC01_9ACTN</name>
<dbReference type="PROSITE" id="PS50928">
    <property type="entry name" value="ABC_TM1"/>
    <property type="match status" value="1"/>
</dbReference>
<keyword evidence="4 7" id="KW-0812">Transmembrane</keyword>
<feature type="transmembrane region" description="Helical" evidence="7">
    <location>
        <begin position="173"/>
        <end position="192"/>
    </location>
</feature>
<dbReference type="InterPro" id="IPR051393">
    <property type="entry name" value="ABC_transporter_permease"/>
</dbReference>
<sequence>MATVSQQDNRIQPAVPVTKTALPAARRKKSSSSRRDTPVAWLFIAPAVLGFAVFAAYPTLRGIYLSFTDFHVLSPPQWVGLANIEELIGDDVFWHSLGVTIYFVVLSVVVGILISLITAVVMHRLGASTVVRGLILLPFLISGVVAALVWVWMLDPQLGIVNVVLTQLTGHNILFFGSGGWAIPAVALISVWKSMGYNAVLIFAGLQTIPPQVYEAGRIDGASEMQMFRRLTIPLLRPILVMVVILTVIGSFQVFDIVQVTTQGGPANASYVLQMYIYNKAFTQFDFGYAATMSLALFVMLLTITYMQMRLARANESDLD</sequence>
<dbReference type="InterPro" id="IPR000515">
    <property type="entry name" value="MetI-like"/>
</dbReference>
<feature type="transmembrane region" description="Helical" evidence="7">
    <location>
        <begin position="134"/>
        <end position="153"/>
    </location>
</feature>